<sequence length="163" mass="18218">MAIQQNQRVVSQSMDGYVSASGINYGSLCESRDLASSIVQTQYTVFLFYMDRVTYSTTIAIGDGTWKRVWEFVTLSTVTGPSDPNSEHRSIHPLLGSRAHFVTLTGFYDVSLVLWCGPCFTPLFLFASASLVHLLCIAVIPYNCEVEPQHTRPVNARLFHFPC</sequence>
<organism evidence="1 2">
    <name type="scientific">Canavalia gladiata</name>
    <name type="common">Sword bean</name>
    <name type="synonym">Dolichos gladiatus</name>
    <dbReference type="NCBI Taxonomy" id="3824"/>
    <lineage>
        <taxon>Eukaryota</taxon>
        <taxon>Viridiplantae</taxon>
        <taxon>Streptophyta</taxon>
        <taxon>Embryophyta</taxon>
        <taxon>Tracheophyta</taxon>
        <taxon>Spermatophyta</taxon>
        <taxon>Magnoliopsida</taxon>
        <taxon>eudicotyledons</taxon>
        <taxon>Gunneridae</taxon>
        <taxon>Pentapetalae</taxon>
        <taxon>rosids</taxon>
        <taxon>fabids</taxon>
        <taxon>Fabales</taxon>
        <taxon>Fabaceae</taxon>
        <taxon>Papilionoideae</taxon>
        <taxon>50 kb inversion clade</taxon>
        <taxon>NPAAA clade</taxon>
        <taxon>indigoferoid/millettioid clade</taxon>
        <taxon>Phaseoleae</taxon>
        <taxon>Canavalia</taxon>
    </lineage>
</organism>
<name>A0AAN9QGM1_CANGL</name>
<dbReference type="AlphaFoldDB" id="A0AAN9QGM1"/>
<gene>
    <name evidence="1" type="ORF">VNO77_24831</name>
</gene>
<accession>A0AAN9QGM1</accession>
<keyword evidence="2" id="KW-1185">Reference proteome</keyword>
<proteinExistence type="predicted"/>
<dbReference type="Proteomes" id="UP001367508">
    <property type="component" value="Unassembled WGS sequence"/>
</dbReference>
<evidence type="ECO:0000313" key="1">
    <source>
        <dbReference type="EMBL" id="KAK7330633.1"/>
    </source>
</evidence>
<evidence type="ECO:0000313" key="2">
    <source>
        <dbReference type="Proteomes" id="UP001367508"/>
    </source>
</evidence>
<comment type="caution">
    <text evidence="1">The sequence shown here is derived from an EMBL/GenBank/DDBJ whole genome shotgun (WGS) entry which is preliminary data.</text>
</comment>
<protein>
    <submittedName>
        <fullName evidence="1">Uncharacterized protein</fullName>
    </submittedName>
</protein>
<reference evidence="1 2" key="1">
    <citation type="submission" date="2024-01" db="EMBL/GenBank/DDBJ databases">
        <title>The genomes of 5 underutilized Papilionoideae crops provide insights into root nodulation and disease resistanc.</title>
        <authorList>
            <person name="Jiang F."/>
        </authorList>
    </citation>
    <scope>NUCLEOTIDE SEQUENCE [LARGE SCALE GENOMIC DNA]</scope>
    <source>
        <strain evidence="1">LVBAO_FW01</strain>
        <tissue evidence="1">Leaves</tissue>
    </source>
</reference>
<dbReference type="EMBL" id="JAYMYQ010000005">
    <property type="protein sequence ID" value="KAK7330633.1"/>
    <property type="molecule type" value="Genomic_DNA"/>
</dbReference>